<reference evidence="14 15" key="1">
    <citation type="submission" date="2024-04" db="EMBL/GenBank/DDBJ databases">
        <authorList>
            <consortium name="Genoscope - CEA"/>
            <person name="William W."/>
        </authorList>
    </citation>
    <scope>NUCLEOTIDE SEQUENCE [LARGE SCALE GENOMIC DNA]</scope>
</reference>
<comment type="catalytic activity">
    <reaction evidence="12">
        <text>small RNA 3'-end nucleotide + S-adenosyl-L-methionine = small RNA 3'-end 2'-O-methylnucleotide + S-adenosyl-L-homocysteine + H(+)</text>
        <dbReference type="Rhea" id="RHEA:37887"/>
        <dbReference type="Rhea" id="RHEA-COMP:10415"/>
        <dbReference type="Rhea" id="RHEA-COMP:10416"/>
        <dbReference type="ChEBI" id="CHEBI:15378"/>
        <dbReference type="ChEBI" id="CHEBI:57856"/>
        <dbReference type="ChEBI" id="CHEBI:59789"/>
        <dbReference type="ChEBI" id="CHEBI:74896"/>
        <dbReference type="ChEBI" id="CHEBI:74898"/>
        <dbReference type="EC" id="2.1.1.386"/>
    </reaction>
</comment>
<feature type="compositionally biased region" description="Basic and acidic residues" evidence="13">
    <location>
        <begin position="1"/>
        <end position="17"/>
    </location>
</feature>
<evidence type="ECO:0000256" key="7">
    <source>
        <dbReference type="ARBA" id="ARBA00022723"/>
    </source>
</evidence>
<protein>
    <recommendedName>
        <fullName evidence="3">Small RNA 2'-O-methyltransferase</fullName>
        <ecNumber evidence="11">2.1.1.386</ecNumber>
    </recommendedName>
</protein>
<keyword evidence="8" id="KW-0460">Magnesium</keyword>
<dbReference type="InterPro" id="IPR026610">
    <property type="entry name" value="Hen1"/>
</dbReference>
<feature type="region of interest" description="Disordered" evidence="13">
    <location>
        <begin position="1"/>
        <end position="22"/>
    </location>
</feature>
<dbReference type="GO" id="GO:0034587">
    <property type="term" value="P:piRNA processing"/>
    <property type="evidence" value="ECO:0007669"/>
    <property type="project" value="TreeGrafter"/>
</dbReference>
<evidence type="ECO:0000256" key="1">
    <source>
        <dbReference type="ARBA" id="ARBA00001946"/>
    </source>
</evidence>
<dbReference type="Proteomes" id="UP001497497">
    <property type="component" value="Unassembled WGS sequence"/>
</dbReference>
<evidence type="ECO:0000256" key="5">
    <source>
        <dbReference type="ARBA" id="ARBA00022679"/>
    </source>
</evidence>
<keyword evidence="6" id="KW-0949">S-adenosyl-L-methionine</keyword>
<gene>
    <name evidence="14" type="ORF">GSLYS_00019064001</name>
</gene>
<dbReference type="EC" id="2.1.1.386" evidence="11"/>
<evidence type="ECO:0000256" key="2">
    <source>
        <dbReference type="ARBA" id="ARBA00009026"/>
    </source>
</evidence>
<evidence type="ECO:0000256" key="12">
    <source>
        <dbReference type="ARBA" id="ARBA00048418"/>
    </source>
</evidence>
<keyword evidence="7" id="KW-0479">Metal-binding</keyword>
<keyword evidence="10" id="KW-0943">RNA-mediated gene silencing</keyword>
<dbReference type="GO" id="GO:0046872">
    <property type="term" value="F:metal ion binding"/>
    <property type="evidence" value="ECO:0007669"/>
    <property type="project" value="UniProtKB-KW"/>
</dbReference>
<keyword evidence="4" id="KW-0489">Methyltransferase</keyword>
<evidence type="ECO:0000313" key="14">
    <source>
        <dbReference type="EMBL" id="CAL1545603.1"/>
    </source>
</evidence>
<dbReference type="Gene3D" id="3.40.50.150">
    <property type="entry name" value="Vaccinia Virus protein VP39"/>
    <property type="match status" value="1"/>
</dbReference>
<name>A0AAV2IFA1_LYMST</name>
<dbReference type="PANTHER" id="PTHR21404">
    <property type="entry name" value="HEN1"/>
    <property type="match status" value="1"/>
</dbReference>
<dbReference type="PANTHER" id="PTHR21404:SF3">
    <property type="entry name" value="SMALL RNA 2'-O-METHYLTRANSFERASE"/>
    <property type="match status" value="1"/>
</dbReference>
<dbReference type="GO" id="GO:0030422">
    <property type="term" value="P:siRNA processing"/>
    <property type="evidence" value="ECO:0007669"/>
    <property type="project" value="TreeGrafter"/>
</dbReference>
<evidence type="ECO:0000313" key="15">
    <source>
        <dbReference type="Proteomes" id="UP001497497"/>
    </source>
</evidence>
<dbReference type="GO" id="GO:0090486">
    <property type="term" value="F:small RNA 2'-O-methyltransferase activity"/>
    <property type="evidence" value="ECO:0007669"/>
    <property type="project" value="UniProtKB-EC"/>
</dbReference>
<comment type="caution">
    <text evidence="14">The sequence shown here is derived from an EMBL/GenBank/DDBJ whole genome shotgun (WGS) entry which is preliminary data.</text>
</comment>
<dbReference type="AlphaFoldDB" id="A0AAV2IFA1"/>
<feature type="compositionally biased region" description="Acidic residues" evidence="13">
    <location>
        <begin position="358"/>
        <end position="372"/>
    </location>
</feature>
<proteinExistence type="inferred from homology"/>
<evidence type="ECO:0000256" key="10">
    <source>
        <dbReference type="ARBA" id="ARBA00023158"/>
    </source>
</evidence>
<sequence length="415" mass="47684">MENHLTDTAKQNNKDCYEEGDTREEGQKSKGVYFCPPLYTQRYILALKFLSEYRIKSVIDLGCSECNFIRLLTSVSCLETIAMVDIDRDLLKSKQRMIVPELRHYINRRSKPLHVSLFVGNAEVPDSRLVGYEAVVMIELIEHLYPDVLRNVTHNVFHNLKPKLCIVTTPNSEFNVLFKNSDPNGFRHWDHKFEWNRQEFQQWCQGVCEEYGYTVEFTGVGFLSKQDTHHLGPCSQAAIFLQQHDEETSGKHMSTSHTEPYELIADSDFPYEKDVLTLEEKIDIEVNYSLRFFVASQRNDPAFESGETMAVEVSRIAKFPNVKSLCDENGVRASLNRSLHKLSDDGLYILVTDLASEEGREDEMSNEGSDTDTLDRIDECGDNAAYSNERREINNSPVQNGYLPVEDWDLECSQV</sequence>
<dbReference type="EMBL" id="CAXITT010000724">
    <property type="protein sequence ID" value="CAL1545603.1"/>
    <property type="molecule type" value="Genomic_DNA"/>
</dbReference>
<keyword evidence="5" id="KW-0808">Transferase</keyword>
<dbReference type="GO" id="GO:0003723">
    <property type="term" value="F:RNA binding"/>
    <property type="evidence" value="ECO:0007669"/>
    <property type="project" value="UniProtKB-KW"/>
</dbReference>
<evidence type="ECO:0000256" key="3">
    <source>
        <dbReference type="ARBA" id="ARBA00021330"/>
    </source>
</evidence>
<comment type="similarity">
    <text evidence="2">Belongs to the methyltransferase superfamily. HEN1 family.</text>
</comment>
<accession>A0AAV2IFA1</accession>
<dbReference type="GO" id="GO:0005634">
    <property type="term" value="C:nucleus"/>
    <property type="evidence" value="ECO:0007669"/>
    <property type="project" value="TreeGrafter"/>
</dbReference>
<organism evidence="14 15">
    <name type="scientific">Lymnaea stagnalis</name>
    <name type="common">Great pond snail</name>
    <name type="synonym">Helix stagnalis</name>
    <dbReference type="NCBI Taxonomy" id="6523"/>
    <lineage>
        <taxon>Eukaryota</taxon>
        <taxon>Metazoa</taxon>
        <taxon>Spiralia</taxon>
        <taxon>Lophotrochozoa</taxon>
        <taxon>Mollusca</taxon>
        <taxon>Gastropoda</taxon>
        <taxon>Heterobranchia</taxon>
        <taxon>Euthyneura</taxon>
        <taxon>Panpulmonata</taxon>
        <taxon>Hygrophila</taxon>
        <taxon>Lymnaeoidea</taxon>
        <taxon>Lymnaeidae</taxon>
        <taxon>Lymnaea</taxon>
    </lineage>
</organism>
<feature type="region of interest" description="Disordered" evidence="13">
    <location>
        <begin position="358"/>
        <end position="378"/>
    </location>
</feature>
<evidence type="ECO:0000256" key="4">
    <source>
        <dbReference type="ARBA" id="ARBA00022603"/>
    </source>
</evidence>
<dbReference type="InterPro" id="IPR029063">
    <property type="entry name" value="SAM-dependent_MTases_sf"/>
</dbReference>
<dbReference type="GO" id="GO:0001510">
    <property type="term" value="P:RNA methylation"/>
    <property type="evidence" value="ECO:0007669"/>
    <property type="project" value="InterPro"/>
</dbReference>
<dbReference type="SUPFAM" id="SSF53335">
    <property type="entry name" value="S-adenosyl-L-methionine-dependent methyltransferases"/>
    <property type="match status" value="1"/>
</dbReference>
<comment type="cofactor">
    <cofactor evidence="1">
        <name>Mg(2+)</name>
        <dbReference type="ChEBI" id="CHEBI:18420"/>
    </cofactor>
</comment>
<evidence type="ECO:0000256" key="6">
    <source>
        <dbReference type="ARBA" id="ARBA00022691"/>
    </source>
</evidence>
<evidence type="ECO:0000256" key="13">
    <source>
        <dbReference type="SAM" id="MobiDB-lite"/>
    </source>
</evidence>
<dbReference type="GO" id="GO:0005737">
    <property type="term" value="C:cytoplasm"/>
    <property type="evidence" value="ECO:0007669"/>
    <property type="project" value="TreeGrafter"/>
</dbReference>
<evidence type="ECO:0000256" key="9">
    <source>
        <dbReference type="ARBA" id="ARBA00022884"/>
    </source>
</evidence>
<keyword evidence="15" id="KW-1185">Reference proteome</keyword>
<keyword evidence="9" id="KW-0694">RNA-binding</keyword>
<evidence type="ECO:0000256" key="11">
    <source>
        <dbReference type="ARBA" id="ARBA00035025"/>
    </source>
</evidence>
<evidence type="ECO:0000256" key="8">
    <source>
        <dbReference type="ARBA" id="ARBA00022842"/>
    </source>
</evidence>